<sequence length="232" mass="25698">MGRVTELVGDEQATAGEVAFYDRLRPLAASFGSSGRIRRVAVVGNQPLEPSAVRAERIDSADLVFRVNGFRLDDVDGPAAVGRRADIVVFNRGVRPTPWFFADYTERLYLMVEPGRLLWENPKVPEFWPADLGIVTMPNREVVLPLGEAIGADPRAGGQWATTGTMMLWIATRLFPDAEIDAAGFSFVDAPEQTAWQHAYGDPSAVGAEHRIDLESVLVRRWIDTGRISYQR</sequence>
<dbReference type="Gene3D" id="3.90.1480.20">
    <property type="entry name" value="Glycosyl transferase family 29"/>
    <property type="match status" value="1"/>
</dbReference>
<dbReference type="InterPro" id="IPR038578">
    <property type="entry name" value="GT29-like_sf"/>
</dbReference>
<dbReference type="EMBL" id="CP031422">
    <property type="protein sequence ID" value="AZS41012.1"/>
    <property type="molecule type" value="Genomic_DNA"/>
</dbReference>
<evidence type="ECO:0000313" key="1">
    <source>
        <dbReference type="EMBL" id="AZS41012.1"/>
    </source>
</evidence>
<reference evidence="1 2" key="1">
    <citation type="submission" date="2018-08" db="EMBL/GenBank/DDBJ databases">
        <title>Microbacterium oxydans strain HG3.</title>
        <authorList>
            <person name="ORTET P."/>
        </authorList>
    </citation>
    <scope>NUCLEOTIDE SEQUENCE [LARGE SCALE GENOMIC DNA]</scope>
    <source>
        <strain evidence="1 2">HG3</strain>
    </source>
</reference>
<protein>
    <submittedName>
        <fullName evidence="1">Uncharacterized protein</fullName>
    </submittedName>
</protein>
<dbReference type="Proteomes" id="UP000274841">
    <property type="component" value="Chromosome"/>
</dbReference>
<accession>A0A3S9WLL1</accession>
<name>A0A3S9WLL1_9MICO</name>
<dbReference type="AlphaFoldDB" id="A0A3S9WLL1"/>
<evidence type="ECO:0000313" key="2">
    <source>
        <dbReference type="Proteomes" id="UP000274841"/>
    </source>
</evidence>
<dbReference type="RefSeq" id="WP_197077720.1">
    <property type="nucleotide sequence ID" value="NZ_CP031422.1"/>
</dbReference>
<proteinExistence type="predicted"/>
<gene>
    <name evidence="1" type="ORF">CVS54_02357</name>
</gene>
<dbReference type="KEGG" id="moy:CVS54_02357"/>
<organism evidence="1 2">
    <name type="scientific">Microbacterium oxydans</name>
    <dbReference type="NCBI Taxonomy" id="82380"/>
    <lineage>
        <taxon>Bacteria</taxon>
        <taxon>Bacillati</taxon>
        <taxon>Actinomycetota</taxon>
        <taxon>Actinomycetes</taxon>
        <taxon>Micrococcales</taxon>
        <taxon>Microbacteriaceae</taxon>
        <taxon>Microbacterium</taxon>
    </lineage>
</organism>